<comment type="caution">
    <text evidence="3">The sequence shown here is derived from an EMBL/GenBank/DDBJ whole genome shotgun (WGS) entry which is preliminary data.</text>
</comment>
<dbReference type="Pfam" id="PF02080">
    <property type="entry name" value="TrkA_C"/>
    <property type="match status" value="1"/>
</dbReference>
<name>A0A8H2QT27_9FIRM</name>
<dbReference type="SUPFAM" id="SSF51735">
    <property type="entry name" value="NAD(P)-binding Rossmann-fold domains"/>
    <property type="match status" value="1"/>
</dbReference>
<reference evidence="3 4" key="1">
    <citation type="submission" date="2019-02" db="EMBL/GenBank/DDBJ databases">
        <authorList>
            <consortium name="Pathogen Informatics"/>
        </authorList>
    </citation>
    <scope>NUCLEOTIDE SEQUENCE [LARGE SCALE GENOMIC DNA]</scope>
    <source>
        <strain evidence="3 4">3012STDY7089603</strain>
    </source>
</reference>
<dbReference type="Pfam" id="PF02254">
    <property type="entry name" value="TrkA_N"/>
    <property type="match status" value="1"/>
</dbReference>
<dbReference type="InterPro" id="IPR006037">
    <property type="entry name" value="RCK_C"/>
</dbReference>
<protein>
    <submittedName>
        <fullName evidence="3">Ktr system potassium uptake protein A</fullName>
    </submittedName>
</protein>
<sequence>MKSFIVMGCGRFGKSCAQTLMDLDNEVLVIDADYDKIKNISNDVTTAIQCDITDELAMKEIGLSNFDVAIISIGSSLTAAIMGTMLAKEAGVKYILAKAPSSREGNILKKVGADKIIYPERDMARRVAHNLTSKNILDFFQISPKYSMVEQKIHDDWVNLNLEELRIRKRYGVTVVAVERKGDIIVSPSSDLKLMEGDILVIIGSNEQINKIEKGHE</sequence>
<dbReference type="PROSITE" id="PS51202">
    <property type="entry name" value="RCK_C"/>
    <property type="match status" value="1"/>
</dbReference>
<dbReference type="SUPFAM" id="SSF116726">
    <property type="entry name" value="TrkA C-terminal domain-like"/>
    <property type="match status" value="1"/>
</dbReference>
<evidence type="ECO:0000259" key="2">
    <source>
        <dbReference type="PROSITE" id="PS51202"/>
    </source>
</evidence>
<dbReference type="Gene3D" id="3.30.70.1450">
    <property type="entry name" value="Regulator of K+ conductance, C-terminal domain"/>
    <property type="match status" value="1"/>
</dbReference>
<dbReference type="PANTHER" id="PTHR43833">
    <property type="entry name" value="POTASSIUM CHANNEL PROTEIN 2-RELATED-RELATED"/>
    <property type="match status" value="1"/>
</dbReference>
<dbReference type="Proteomes" id="UP000377798">
    <property type="component" value="Unassembled WGS sequence"/>
</dbReference>
<keyword evidence="4" id="KW-1185">Reference proteome</keyword>
<dbReference type="GO" id="GO:0008324">
    <property type="term" value="F:monoatomic cation transmembrane transporter activity"/>
    <property type="evidence" value="ECO:0007669"/>
    <property type="project" value="InterPro"/>
</dbReference>
<evidence type="ECO:0000313" key="4">
    <source>
        <dbReference type="Proteomes" id="UP000377798"/>
    </source>
</evidence>
<dbReference type="InterPro" id="IPR036721">
    <property type="entry name" value="RCK_C_sf"/>
</dbReference>
<dbReference type="RefSeq" id="WP_131749083.1">
    <property type="nucleotide sequence ID" value="NZ_CAACYI010000001.1"/>
</dbReference>
<dbReference type="AlphaFoldDB" id="A0A8H2QT27"/>
<evidence type="ECO:0000259" key="1">
    <source>
        <dbReference type="PROSITE" id="PS51201"/>
    </source>
</evidence>
<gene>
    <name evidence="3" type="primary">ktrA</name>
    <name evidence="3" type="ORF">NCTC13150_00993</name>
</gene>
<feature type="domain" description="RCK N-terminal" evidence="1">
    <location>
        <begin position="1"/>
        <end position="117"/>
    </location>
</feature>
<feature type="domain" description="RCK C-terminal" evidence="2">
    <location>
        <begin position="134"/>
        <end position="217"/>
    </location>
</feature>
<dbReference type="GO" id="GO:0006813">
    <property type="term" value="P:potassium ion transport"/>
    <property type="evidence" value="ECO:0007669"/>
    <property type="project" value="InterPro"/>
</dbReference>
<dbReference type="InterPro" id="IPR003148">
    <property type="entry name" value="RCK_N"/>
</dbReference>
<proteinExistence type="predicted"/>
<dbReference type="InterPro" id="IPR050721">
    <property type="entry name" value="Trk_Ktr_HKT_K-transport"/>
</dbReference>
<accession>A0A8H2QT27</accession>
<dbReference type="PANTHER" id="PTHR43833:SF7">
    <property type="entry name" value="KTR SYSTEM POTASSIUM UPTAKE PROTEIN C"/>
    <property type="match status" value="1"/>
</dbReference>
<organism evidence="3 4">
    <name type="scientific">Urinicoccus massiliensis</name>
    <dbReference type="NCBI Taxonomy" id="1723382"/>
    <lineage>
        <taxon>Bacteria</taxon>
        <taxon>Bacillati</taxon>
        <taxon>Bacillota</taxon>
        <taxon>Tissierellia</taxon>
        <taxon>Tissierellales</taxon>
        <taxon>Peptoniphilaceae</taxon>
        <taxon>Urinicoccus</taxon>
    </lineage>
</organism>
<evidence type="ECO:0000313" key="3">
    <source>
        <dbReference type="EMBL" id="VFB16465.1"/>
    </source>
</evidence>
<dbReference type="InterPro" id="IPR036291">
    <property type="entry name" value="NAD(P)-bd_dom_sf"/>
</dbReference>
<dbReference type="Gene3D" id="3.40.50.720">
    <property type="entry name" value="NAD(P)-binding Rossmann-like Domain"/>
    <property type="match status" value="1"/>
</dbReference>
<dbReference type="PROSITE" id="PS51201">
    <property type="entry name" value="RCK_N"/>
    <property type="match status" value="1"/>
</dbReference>
<dbReference type="EMBL" id="CAACYI010000001">
    <property type="protein sequence ID" value="VFB16465.1"/>
    <property type="molecule type" value="Genomic_DNA"/>
</dbReference>